<dbReference type="SUPFAM" id="SSF53167">
    <property type="entry name" value="Purine and uridine phosphorylases"/>
    <property type="match status" value="1"/>
</dbReference>
<keyword evidence="2" id="KW-0732">Signal</keyword>
<dbReference type="GO" id="GO:0003824">
    <property type="term" value="F:catalytic activity"/>
    <property type="evidence" value="ECO:0007669"/>
    <property type="project" value="InterPro"/>
</dbReference>
<gene>
    <name evidence="3" type="ORF">B0A52_08843</name>
</gene>
<dbReference type="Gene3D" id="3.40.50.1580">
    <property type="entry name" value="Nucleoside phosphorylase domain"/>
    <property type="match status" value="1"/>
</dbReference>
<name>A0A438MUQ4_EXOME</name>
<evidence type="ECO:0000256" key="1">
    <source>
        <dbReference type="SAM" id="MobiDB-lite"/>
    </source>
</evidence>
<dbReference type="VEuPathDB" id="FungiDB:PV10_03958"/>
<protein>
    <submittedName>
        <fullName evidence="3">Uncharacterized protein</fullName>
    </submittedName>
</protein>
<accession>A0A438MUQ4</accession>
<sequence length="355" mass="38647">MSTCPSASAYRVAWICALSIEYVAACELLDETYSTPRLTSATDNNIYICGRIGEIKVVVVCLPKGLYGTISTAMMAVDLIHSFPCLSFGLLVGTAGGAPSRKHDIRLGDVVVSMPTDRFGGVVHYTAGKMIQDQPFAASCSYLNKPPQVLMTAVQRLEVSYARHGNGLFDTVTKMMGKNARLRSTYIGSLPKPENLYQSSHVHPPRETDSSGCAFSCGLKPEITVKRPWRDIRNPHIHHGLVASADRLIKDATFRDNMAEKYDVLCFEMEAAGLVNVLPSLVIRGISNYADTHKNDEWQAFAAAIASAYAKDLLKLVPPNAVEPTNPNTRASDQAPKTRFEKGACPCSSKDTSRG</sequence>
<dbReference type="GO" id="GO:0009116">
    <property type="term" value="P:nucleoside metabolic process"/>
    <property type="evidence" value="ECO:0007669"/>
    <property type="project" value="InterPro"/>
</dbReference>
<dbReference type="EMBL" id="NAJM01000047">
    <property type="protein sequence ID" value="RVX67490.1"/>
    <property type="molecule type" value="Genomic_DNA"/>
</dbReference>
<feature type="region of interest" description="Disordered" evidence="1">
    <location>
        <begin position="319"/>
        <end position="355"/>
    </location>
</feature>
<dbReference type="PANTHER" id="PTHR46082:SF11">
    <property type="entry name" value="AAA+ ATPASE DOMAIN-CONTAINING PROTEIN-RELATED"/>
    <property type="match status" value="1"/>
</dbReference>
<feature type="compositionally biased region" description="Polar residues" evidence="1">
    <location>
        <begin position="323"/>
        <end position="332"/>
    </location>
</feature>
<reference evidence="3 4" key="1">
    <citation type="submission" date="2017-03" db="EMBL/GenBank/DDBJ databases">
        <title>Genomes of endolithic fungi from Antarctica.</title>
        <authorList>
            <person name="Coleine C."/>
            <person name="Masonjones S."/>
            <person name="Stajich J.E."/>
        </authorList>
    </citation>
    <scope>NUCLEOTIDE SEQUENCE [LARGE SCALE GENOMIC DNA]</scope>
    <source>
        <strain evidence="3 4">CCFEE 6314</strain>
    </source>
</reference>
<dbReference type="AlphaFoldDB" id="A0A438MUQ4"/>
<feature type="chain" id="PRO_5019068668" evidence="2">
    <location>
        <begin position="26"/>
        <end position="355"/>
    </location>
</feature>
<dbReference type="OrthoDB" id="5421817at2759"/>
<dbReference type="Proteomes" id="UP000288859">
    <property type="component" value="Unassembled WGS sequence"/>
</dbReference>
<evidence type="ECO:0000313" key="4">
    <source>
        <dbReference type="Proteomes" id="UP000288859"/>
    </source>
</evidence>
<evidence type="ECO:0000256" key="2">
    <source>
        <dbReference type="SAM" id="SignalP"/>
    </source>
</evidence>
<organism evidence="3 4">
    <name type="scientific">Exophiala mesophila</name>
    <name type="common">Black yeast-like fungus</name>
    <dbReference type="NCBI Taxonomy" id="212818"/>
    <lineage>
        <taxon>Eukaryota</taxon>
        <taxon>Fungi</taxon>
        <taxon>Dikarya</taxon>
        <taxon>Ascomycota</taxon>
        <taxon>Pezizomycotina</taxon>
        <taxon>Eurotiomycetes</taxon>
        <taxon>Chaetothyriomycetidae</taxon>
        <taxon>Chaetothyriales</taxon>
        <taxon>Herpotrichiellaceae</taxon>
        <taxon>Exophiala</taxon>
    </lineage>
</organism>
<comment type="caution">
    <text evidence="3">The sequence shown here is derived from an EMBL/GenBank/DDBJ whole genome shotgun (WGS) entry which is preliminary data.</text>
</comment>
<evidence type="ECO:0000313" key="3">
    <source>
        <dbReference type="EMBL" id="RVX67490.1"/>
    </source>
</evidence>
<dbReference type="PANTHER" id="PTHR46082">
    <property type="entry name" value="ATP/GTP-BINDING PROTEIN-RELATED"/>
    <property type="match status" value="1"/>
</dbReference>
<dbReference type="InterPro" id="IPR035994">
    <property type="entry name" value="Nucleoside_phosphorylase_sf"/>
</dbReference>
<proteinExistence type="predicted"/>
<feature type="signal peptide" evidence="2">
    <location>
        <begin position="1"/>
        <end position="25"/>
    </location>
</feature>
<dbReference type="InterPro" id="IPR053137">
    <property type="entry name" value="NLR-like"/>
</dbReference>